<dbReference type="InterPro" id="IPR056739">
    <property type="entry name" value="NfeD_membrane"/>
</dbReference>
<keyword evidence="9" id="KW-1185">Reference proteome</keyword>
<keyword evidence="3 5" id="KW-1133">Transmembrane helix</keyword>
<evidence type="ECO:0000256" key="2">
    <source>
        <dbReference type="ARBA" id="ARBA00022692"/>
    </source>
</evidence>
<dbReference type="Gene3D" id="2.40.50.140">
    <property type="entry name" value="Nucleic acid-binding proteins"/>
    <property type="match status" value="1"/>
</dbReference>
<keyword evidence="2 5" id="KW-0812">Transmembrane</keyword>
<feature type="domain" description="NfeD integral membrane" evidence="7">
    <location>
        <begin position="9"/>
        <end position="120"/>
    </location>
</feature>
<evidence type="ECO:0000259" key="7">
    <source>
        <dbReference type="Pfam" id="PF24961"/>
    </source>
</evidence>
<comment type="caution">
    <text evidence="8">The sequence shown here is derived from an EMBL/GenBank/DDBJ whole genome shotgun (WGS) entry which is preliminary data.</text>
</comment>
<dbReference type="InterPro" id="IPR002810">
    <property type="entry name" value="NfeD-like_C"/>
</dbReference>
<evidence type="ECO:0000256" key="4">
    <source>
        <dbReference type="ARBA" id="ARBA00023136"/>
    </source>
</evidence>
<dbReference type="RefSeq" id="WP_168006439.1">
    <property type="nucleotide sequence ID" value="NZ_JAATHJ010000010.1"/>
</dbReference>
<dbReference type="PANTHER" id="PTHR33507">
    <property type="entry name" value="INNER MEMBRANE PROTEIN YBBJ"/>
    <property type="match status" value="1"/>
</dbReference>
<protein>
    <submittedName>
        <fullName evidence="8">Nodulation protein NfeD</fullName>
    </submittedName>
</protein>
<feature type="transmembrane region" description="Helical" evidence="5">
    <location>
        <begin position="32"/>
        <end position="49"/>
    </location>
</feature>
<dbReference type="EMBL" id="JAATHJ010000010">
    <property type="protein sequence ID" value="NJP37683.1"/>
    <property type="molecule type" value="Genomic_DNA"/>
</dbReference>
<dbReference type="AlphaFoldDB" id="A0A969PTM8"/>
<dbReference type="Pfam" id="PF24961">
    <property type="entry name" value="NfeD_membrane"/>
    <property type="match status" value="1"/>
</dbReference>
<evidence type="ECO:0000256" key="5">
    <source>
        <dbReference type="SAM" id="Phobius"/>
    </source>
</evidence>
<name>A0A969PTM8_9BACI</name>
<dbReference type="Proteomes" id="UP000752012">
    <property type="component" value="Unassembled WGS sequence"/>
</dbReference>
<evidence type="ECO:0000313" key="9">
    <source>
        <dbReference type="Proteomes" id="UP000752012"/>
    </source>
</evidence>
<dbReference type="InterPro" id="IPR052165">
    <property type="entry name" value="Membrane_assoc_protease"/>
</dbReference>
<dbReference type="InterPro" id="IPR012340">
    <property type="entry name" value="NA-bd_OB-fold"/>
</dbReference>
<evidence type="ECO:0000313" key="8">
    <source>
        <dbReference type="EMBL" id="NJP37683.1"/>
    </source>
</evidence>
<dbReference type="SUPFAM" id="SSF141322">
    <property type="entry name" value="NfeD domain-like"/>
    <property type="match status" value="1"/>
</dbReference>
<proteinExistence type="predicted"/>
<dbReference type="Pfam" id="PF01957">
    <property type="entry name" value="NfeD"/>
    <property type="match status" value="1"/>
</dbReference>
<dbReference type="GO" id="GO:0005886">
    <property type="term" value="C:plasma membrane"/>
    <property type="evidence" value="ECO:0007669"/>
    <property type="project" value="TreeGrafter"/>
</dbReference>
<feature type="domain" description="NfeD-like C-terminal" evidence="6">
    <location>
        <begin position="152"/>
        <end position="207"/>
    </location>
</feature>
<feature type="transmembrane region" description="Helical" evidence="5">
    <location>
        <begin position="79"/>
        <end position="96"/>
    </location>
</feature>
<feature type="transmembrane region" description="Helical" evidence="5">
    <location>
        <begin position="102"/>
        <end position="123"/>
    </location>
</feature>
<feature type="transmembrane region" description="Helical" evidence="5">
    <location>
        <begin position="6"/>
        <end position="25"/>
    </location>
</feature>
<evidence type="ECO:0000256" key="3">
    <source>
        <dbReference type="ARBA" id="ARBA00022989"/>
    </source>
</evidence>
<keyword evidence="4 5" id="KW-0472">Membrane</keyword>
<dbReference type="PANTHER" id="PTHR33507:SF3">
    <property type="entry name" value="INNER MEMBRANE PROTEIN YBBJ"/>
    <property type="match status" value="1"/>
</dbReference>
<accession>A0A969PTM8</accession>
<feature type="transmembrane region" description="Helical" evidence="5">
    <location>
        <begin position="55"/>
        <end position="72"/>
    </location>
</feature>
<evidence type="ECO:0000256" key="1">
    <source>
        <dbReference type="ARBA" id="ARBA00004141"/>
    </source>
</evidence>
<sequence>MEFLDMAVIGFFVIFLATLFLFGEVMVRARGLFAVIGIVIMSLYFTYHLDGTDGMWVILLYAAGLALIIFDGKVTTDGTIAGVGVLLMVFGLALPAPDLTYGILVAMAFLFAAPTSYLFTKVFPARNMWDKMMLKDSLSSEDGYNSMNDSYKELVGKEGTTKTPFRPTGTVEIDSKYYSATSDNVWVKEGTRVKVLSADGTRILVTPVQEVEEKEESTSESS</sequence>
<evidence type="ECO:0000259" key="6">
    <source>
        <dbReference type="Pfam" id="PF01957"/>
    </source>
</evidence>
<gene>
    <name evidence="8" type="ORF">HCN83_08815</name>
</gene>
<comment type="subcellular location">
    <subcellularLocation>
        <location evidence="1">Membrane</location>
        <topology evidence="1">Multi-pass membrane protein</topology>
    </subcellularLocation>
</comment>
<reference evidence="8 9" key="1">
    <citation type="submission" date="2020-03" db="EMBL/GenBank/DDBJ databases">
        <title>Assessment of the enzymatic potential of alkaline-tolerant lipase obtained from Bacillus luteus H11 (technogenic soil) for the bioremediation of saline soils contaminated with petroleum substances.</title>
        <authorList>
            <person name="Kalwasinska A."/>
        </authorList>
    </citation>
    <scope>NUCLEOTIDE SEQUENCE [LARGE SCALE GENOMIC DNA]</scope>
    <source>
        <strain evidence="8 9">H11</strain>
    </source>
</reference>
<organism evidence="8 9">
    <name type="scientific">Alkalicoccus luteus</name>
    <dbReference type="NCBI Taxonomy" id="1237094"/>
    <lineage>
        <taxon>Bacteria</taxon>
        <taxon>Bacillati</taxon>
        <taxon>Bacillota</taxon>
        <taxon>Bacilli</taxon>
        <taxon>Bacillales</taxon>
        <taxon>Bacillaceae</taxon>
        <taxon>Alkalicoccus</taxon>
    </lineage>
</organism>